<accession>A0ABQ9HS45</accession>
<keyword evidence="3" id="KW-1185">Reference proteome</keyword>
<feature type="domain" description="Reverse transcriptase" evidence="1">
    <location>
        <begin position="1"/>
        <end position="240"/>
    </location>
</feature>
<proteinExistence type="predicted"/>
<dbReference type="PROSITE" id="PS50878">
    <property type="entry name" value="RT_POL"/>
    <property type="match status" value="1"/>
</dbReference>
<dbReference type="SUPFAM" id="SSF56672">
    <property type="entry name" value="DNA/RNA polymerases"/>
    <property type="match status" value="1"/>
</dbReference>
<dbReference type="EMBL" id="JARBHB010000004">
    <property type="protein sequence ID" value="KAJ8887209.1"/>
    <property type="molecule type" value="Genomic_DNA"/>
</dbReference>
<protein>
    <recommendedName>
        <fullName evidence="1">Reverse transcriptase domain-containing protein</fullName>
    </recommendedName>
</protein>
<name>A0ABQ9HS45_9NEOP</name>
<dbReference type="InterPro" id="IPR043502">
    <property type="entry name" value="DNA/RNA_pol_sf"/>
</dbReference>
<evidence type="ECO:0000313" key="3">
    <source>
        <dbReference type="Proteomes" id="UP001159363"/>
    </source>
</evidence>
<comment type="caution">
    <text evidence="2">The sequence shown here is derived from an EMBL/GenBank/DDBJ whole genome shotgun (WGS) entry which is preliminary data.</text>
</comment>
<organism evidence="2 3">
    <name type="scientific">Dryococelus australis</name>
    <dbReference type="NCBI Taxonomy" id="614101"/>
    <lineage>
        <taxon>Eukaryota</taxon>
        <taxon>Metazoa</taxon>
        <taxon>Ecdysozoa</taxon>
        <taxon>Arthropoda</taxon>
        <taxon>Hexapoda</taxon>
        <taxon>Insecta</taxon>
        <taxon>Pterygota</taxon>
        <taxon>Neoptera</taxon>
        <taxon>Polyneoptera</taxon>
        <taxon>Phasmatodea</taxon>
        <taxon>Verophasmatodea</taxon>
        <taxon>Anareolatae</taxon>
        <taxon>Phasmatidae</taxon>
        <taxon>Eurycanthinae</taxon>
        <taxon>Dryococelus</taxon>
    </lineage>
</organism>
<gene>
    <name evidence="2" type="ORF">PR048_013424</name>
</gene>
<dbReference type="Pfam" id="PF00078">
    <property type="entry name" value="RVT_1"/>
    <property type="match status" value="1"/>
</dbReference>
<dbReference type="InterPro" id="IPR000477">
    <property type="entry name" value="RT_dom"/>
</dbReference>
<dbReference type="PANTHER" id="PTHR33332">
    <property type="entry name" value="REVERSE TRANSCRIPTASE DOMAIN-CONTAINING PROTEIN"/>
    <property type="match status" value="1"/>
</dbReference>
<evidence type="ECO:0000313" key="2">
    <source>
        <dbReference type="EMBL" id="KAJ8887209.1"/>
    </source>
</evidence>
<reference evidence="2 3" key="1">
    <citation type="submission" date="2023-02" db="EMBL/GenBank/DDBJ databases">
        <title>LHISI_Scaffold_Assembly.</title>
        <authorList>
            <person name="Stuart O.P."/>
            <person name="Cleave R."/>
            <person name="Magrath M.J.L."/>
            <person name="Mikheyev A.S."/>
        </authorList>
    </citation>
    <scope>NUCLEOTIDE SEQUENCE [LARGE SCALE GENOMIC DNA]</scope>
    <source>
        <strain evidence="2">Daus_M_001</strain>
        <tissue evidence="2">Leg muscle</tissue>
    </source>
</reference>
<sequence length="290" mass="33685">MNYYNLKVGRCGPYNVTNRHNSIITSILRGDRRATRLHIRILSVSLEICGPRKTHDWNLELEPSQHGFLKGKSTESAIAEFTSHIHHTLEKNRQAVSLFLNLSKVFDTVDHEILLNNLEAVGIRGVVRHWFKSYLSNRTQKSTTPILKKITGVHQGSVLRPVLFLIYINDLTPNKTDCNIVSYPDDINISKLHYGKCKRMFRHLKLAERSVIAFRTENRQLSAISFYNREFHLPMKTTPVHPLQQPQDEADSIRDRDLIAYYMVKRSTGLWNMPCQYNVLMPSDETRDER</sequence>
<evidence type="ECO:0000259" key="1">
    <source>
        <dbReference type="PROSITE" id="PS50878"/>
    </source>
</evidence>
<dbReference type="Proteomes" id="UP001159363">
    <property type="component" value="Chromosome X"/>
</dbReference>